<reference evidence="7 8" key="1">
    <citation type="journal article" date="2013" name="Stand. Genomic Sci.">
        <title>Genome sequence of the reddish-pigmented Rubellimicrobium thermophilum type strain (DSM 16684(T)), a member of the Roseobacter clade.</title>
        <authorList>
            <person name="Fiebig A."/>
            <person name="Riedel T."/>
            <person name="Gronow S."/>
            <person name="Petersen J."/>
            <person name="Klenk H.P."/>
            <person name="Goker M."/>
        </authorList>
    </citation>
    <scope>NUCLEOTIDE SEQUENCE [LARGE SCALE GENOMIC DNA]</scope>
    <source>
        <strain evidence="7 8">DSM 16684</strain>
    </source>
</reference>
<dbReference type="SUPFAM" id="SSF51735">
    <property type="entry name" value="NAD(P)-binding Rossmann-fold domains"/>
    <property type="match status" value="1"/>
</dbReference>
<dbReference type="RefSeq" id="WP_021098737.1">
    <property type="nucleotide sequence ID" value="NZ_KE557323.1"/>
</dbReference>
<evidence type="ECO:0000313" key="7">
    <source>
        <dbReference type="EMBL" id="EPX83711.1"/>
    </source>
</evidence>
<sequence>MTRILVTPRSLTAAPPPELDPLRQAGFELVFGPAGRLPDAEDLRRLLPGCTGWLAGVEPVPPALLDAAPSLRIIARNGSGTDNLPLEACARRGIRVTRAAGANAPGVAELTVALMLAACRHLPETVAGLRAGGWPRLPGREIAGSRVAIIGMGAIGRRVARILAAMDARLLAHDPLEPPPGPGDPSVAYVPLDEALSRAGILTLHCPMTADGKPLLDARRIARLPEGCILVNTARAGLVEEAALLRALDAGHVAAYATDVFAEEPPCDRSLAAHPRVIGTSHVGALTDGSVRRATQEAVAQLLAALAPSGGTILTAAPPQAAFLRPGWRRKGRTIRAGSADHPRIRTRSGGDDMAPDDTEIPSSRNILEVIRTMQPHLRKSDRKVARVVLEQPQRILNATVAETARIAEVSQPTVIRFCVAIGCEGFQDLKIRLAQSLALGTPATHSAISDDDSPEAVASKIFDYTLTSLDWARHALDMGQMNAAVDLILNATHVEFFGFGASAIVAQDLQQKFPLFGIPCNATMDSHQQLMAASMMKPGAVAVAISNTGQTLSIIELARLAREQGAKVIAMTGSVETPLFDYADVVIKIETLDNTELFTPTTSRIAALVAGDILSTLVARRLGAAHIQRLVRMKRYLSQMRKNTLF</sequence>
<dbReference type="GO" id="GO:0051287">
    <property type="term" value="F:NAD binding"/>
    <property type="evidence" value="ECO:0007669"/>
    <property type="project" value="InterPro"/>
</dbReference>
<keyword evidence="2" id="KW-0238">DNA-binding</keyword>
<dbReference type="InterPro" id="IPR036388">
    <property type="entry name" value="WH-like_DNA-bd_sf"/>
</dbReference>
<feature type="region of interest" description="Disordered" evidence="4">
    <location>
        <begin position="337"/>
        <end position="359"/>
    </location>
</feature>
<gene>
    <name evidence="7" type="ORF">ruthe_02662</name>
</gene>
<dbReference type="InterPro" id="IPR047640">
    <property type="entry name" value="RpiR-like"/>
</dbReference>
<evidence type="ECO:0000259" key="6">
    <source>
        <dbReference type="PROSITE" id="PS51464"/>
    </source>
</evidence>
<dbReference type="AlphaFoldDB" id="S9QQN8"/>
<dbReference type="InterPro" id="IPR006139">
    <property type="entry name" value="D-isomer_2_OHA_DH_cat_dom"/>
</dbReference>
<dbReference type="InterPro" id="IPR035472">
    <property type="entry name" value="RpiR-like_SIS"/>
</dbReference>
<keyword evidence="8" id="KW-1185">Reference proteome</keyword>
<dbReference type="Pfam" id="PF01418">
    <property type="entry name" value="HTH_6"/>
    <property type="match status" value="1"/>
</dbReference>
<dbReference type="PANTHER" id="PTHR30514:SF1">
    <property type="entry name" value="HTH-TYPE TRANSCRIPTIONAL REGULATOR HEXR-RELATED"/>
    <property type="match status" value="1"/>
</dbReference>
<dbReference type="STRING" id="1123069.ruthe_02662"/>
<evidence type="ECO:0000256" key="4">
    <source>
        <dbReference type="SAM" id="MobiDB-lite"/>
    </source>
</evidence>
<dbReference type="HOGENOM" id="CLU_423292_0_0_5"/>
<dbReference type="InterPro" id="IPR009057">
    <property type="entry name" value="Homeodomain-like_sf"/>
</dbReference>
<evidence type="ECO:0000313" key="8">
    <source>
        <dbReference type="Proteomes" id="UP000015346"/>
    </source>
</evidence>
<accession>S9QQN8</accession>
<protein>
    <submittedName>
        <fullName evidence="7">Phosphoglycerate dehydrogenase</fullName>
    </submittedName>
</protein>
<name>S9QQN8_9RHOB</name>
<dbReference type="GO" id="GO:0003700">
    <property type="term" value="F:DNA-binding transcription factor activity"/>
    <property type="evidence" value="ECO:0007669"/>
    <property type="project" value="InterPro"/>
</dbReference>
<dbReference type="InterPro" id="IPR006140">
    <property type="entry name" value="D-isomer_DH_NAD-bd"/>
</dbReference>
<dbReference type="Pfam" id="PF02826">
    <property type="entry name" value="2-Hacid_dh_C"/>
    <property type="match status" value="1"/>
</dbReference>
<proteinExistence type="predicted"/>
<evidence type="ECO:0000256" key="2">
    <source>
        <dbReference type="ARBA" id="ARBA00023125"/>
    </source>
</evidence>
<organism evidence="7 8">
    <name type="scientific">Rubellimicrobium thermophilum DSM 16684</name>
    <dbReference type="NCBI Taxonomy" id="1123069"/>
    <lineage>
        <taxon>Bacteria</taxon>
        <taxon>Pseudomonadati</taxon>
        <taxon>Pseudomonadota</taxon>
        <taxon>Alphaproteobacteria</taxon>
        <taxon>Rhodobacterales</taxon>
        <taxon>Roseobacteraceae</taxon>
        <taxon>Rubellimicrobium</taxon>
    </lineage>
</organism>
<dbReference type="Pfam" id="PF00389">
    <property type="entry name" value="2-Hacid_dh"/>
    <property type="match status" value="1"/>
</dbReference>
<dbReference type="InterPro" id="IPR036291">
    <property type="entry name" value="NAD(P)-bd_dom_sf"/>
</dbReference>
<evidence type="ECO:0000256" key="1">
    <source>
        <dbReference type="ARBA" id="ARBA00023015"/>
    </source>
</evidence>
<dbReference type="PROSITE" id="PS51464">
    <property type="entry name" value="SIS"/>
    <property type="match status" value="1"/>
</dbReference>
<dbReference type="GO" id="GO:0097367">
    <property type="term" value="F:carbohydrate derivative binding"/>
    <property type="evidence" value="ECO:0007669"/>
    <property type="project" value="InterPro"/>
</dbReference>
<dbReference type="PROSITE" id="PS51071">
    <property type="entry name" value="HTH_RPIR"/>
    <property type="match status" value="1"/>
</dbReference>
<evidence type="ECO:0000259" key="5">
    <source>
        <dbReference type="PROSITE" id="PS51071"/>
    </source>
</evidence>
<dbReference type="InterPro" id="IPR000281">
    <property type="entry name" value="HTH_RpiR"/>
</dbReference>
<dbReference type="Pfam" id="PF01380">
    <property type="entry name" value="SIS"/>
    <property type="match status" value="1"/>
</dbReference>
<dbReference type="GO" id="GO:0016616">
    <property type="term" value="F:oxidoreductase activity, acting on the CH-OH group of donors, NAD or NADP as acceptor"/>
    <property type="evidence" value="ECO:0007669"/>
    <property type="project" value="InterPro"/>
</dbReference>
<dbReference type="GO" id="GO:0003677">
    <property type="term" value="F:DNA binding"/>
    <property type="evidence" value="ECO:0007669"/>
    <property type="project" value="UniProtKB-KW"/>
</dbReference>
<dbReference type="GO" id="GO:1901135">
    <property type="term" value="P:carbohydrate derivative metabolic process"/>
    <property type="evidence" value="ECO:0007669"/>
    <property type="project" value="InterPro"/>
</dbReference>
<dbReference type="PROSITE" id="PS00065">
    <property type="entry name" value="D_2_HYDROXYACID_DH_1"/>
    <property type="match status" value="1"/>
</dbReference>
<dbReference type="SUPFAM" id="SSF46689">
    <property type="entry name" value="Homeodomain-like"/>
    <property type="match status" value="1"/>
</dbReference>
<dbReference type="PANTHER" id="PTHR30514">
    <property type="entry name" value="GLUCOKINASE"/>
    <property type="match status" value="1"/>
</dbReference>
<dbReference type="SUPFAM" id="SSF53697">
    <property type="entry name" value="SIS domain"/>
    <property type="match status" value="1"/>
</dbReference>
<keyword evidence="3" id="KW-0804">Transcription</keyword>
<dbReference type="PATRIC" id="fig|1123069.3.peg.2638"/>
<dbReference type="Gene3D" id="1.10.10.10">
    <property type="entry name" value="Winged helix-like DNA-binding domain superfamily/Winged helix DNA-binding domain"/>
    <property type="match status" value="1"/>
</dbReference>
<dbReference type="InterPro" id="IPR001347">
    <property type="entry name" value="SIS_dom"/>
</dbReference>
<evidence type="ECO:0000256" key="3">
    <source>
        <dbReference type="ARBA" id="ARBA00023163"/>
    </source>
</evidence>
<keyword evidence="1" id="KW-0805">Transcription regulation</keyword>
<dbReference type="EMBL" id="AOLV01000031">
    <property type="protein sequence ID" value="EPX83711.1"/>
    <property type="molecule type" value="Genomic_DNA"/>
</dbReference>
<comment type="caution">
    <text evidence="7">The sequence shown here is derived from an EMBL/GenBank/DDBJ whole genome shotgun (WGS) entry which is preliminary data.</text>
</comment>
<dbReference type="SUPFAM" id="SSF52283">
    <property type="entry name" value="Formate/glycerate dehydrogenase catalytic domain-like"/>
    <property type="match status" value="1"/>
</dbReference>
<dbReference type="Proteomes" id="UP000015346">
    <property type="component" value="Unassembled WGS sequence"/>
</dbReference>
<feature type="domain" description="SIS" evidence="6">
    <location>
        <begin position="485"/>
        <end position="625"/>
    </location>
</feature>
<feature type="domain" description="HTH rpiR-type" evidence="5">
    <location>
        <begin position="365"/>
        <end position="441"/>
    </location>
</feature>
<dbReference type="Gene3D" id="3.40.50.10490">
    <property type="entry name" value="Glucose-6-phosphate isomerase like protein, domain 1"/>
    <property type="match status" value="1"/>
</dbReference>
<dbReference type="CDD" id="cd12172">
    <property type="entry name" value="PGDH_like_2"/>
    <property type="match status" value="1"/>
</dbReference>
<dbReference type="InterPro" id="IPR029752">
    <property type="entry name" value="D-isomer_DH_CS1"/>
</dbReference>
<dbReference type="CDD" id="cd05013">
    <property type="entry name" value="SIS_RpiR"/>
    <property type="match status" value="1"/>
</dbReference>
<dbReference type="InterPro" id="IPR046348">
    <property type="entry name" value="SIS_dom_sf"/>
</dbReference>
<dbReference type="Gene3D" id="3.40.50.720">
    <property type="entry name" value="NAD(P)-binding Rossmann-like Domain"/>
    <property type="match status" value="2"/>
</dbReference>